<gene>
    <name evidence="2" type="ORF">N44_02116</name>
</gene>
<dbReference type="RefSeq" id="WP_045359185.1">
    <property type="nucleotide sequence ID" value="NZ_BBPA01000039.1"/>
</dbReference>
<dbReference type="EMBL" id="BBPA01000039">
    <property type="protein sequence ID" value="GAL93429.1"/>
    <property type="molecule type" value="Genomic_DNA"/>
</dbReference>
<dbReference type="AlphaFoldDB" id="A0A0A1VV63"/>
<reference evidence="3" key="1">
    <citation type="journal article" date="2015" name="Genome">
        <title>Whole Genome Sequence of the Non-Microcystin-Producing Microcystis aeruginosa Strain NIES-44.</title>
        <authorList>
            <person name="Okano K."/>
            <person name="Miyata N."/>
            <person name="Ozaki Y."/>
        </authorList>
    </citation>
    <scope>NUCLEOTIDE SEQUENCE [LARGE SCALE GENOMIC DNA]</scope>
    <source>
        <strain evidence="3">NIES-44</strain>
    </source>
</reference>
<proteinExistence type="predicted"/>
<organism evidence="2 3">
    <name type="scientific">Microcystis aeruginosa NIES-44</name>
    <dbReference type="NCBI Taxonomy" id="449439"/>
    <lineage>
        <taxon>Bacteria</taxon>
        <taxon>Bacillati</taxon>
        <taxon>Cyanobacteriota</taxon>
        <taxon>Cyanophyceae</taxon>
        <taxon>Oscillatoriophycideae</taxon>
        <taxon>Chroococcales</taxon>
        <taxon>Microcystaceae</taxon>
        <taxon>Microcystis</taxon>
    </lineage>
</organism>
<sequence>MIETHVLNPSVTEIYSTTQPIETAHKSPQMLQELLTSAVVQLETELQDKLEKLLSKQEYQLLKIGENINSLTQELEQAISEFLQISQQANKTYSSLQFLGQFVEQKPNNSPNKGSQDTVRVVYSHAAKLPLPVVEKYGLGFILKYKTVDLSQLGITLSLSRQSPSLPAIKQG</sequence>
<comment type="caution">
    <text evidence="2">The sequence shown here is derived from an EMBL/GenBank/DDBJ whole genome shotgun (WGS) entry which is preliminary data.</text>
</comment>
<evidence type="ECO:0000313" key="3">
    <source>
        <dbReference type="Proteomes" id="UP000030321"/>
    </source>
</evidence>
<keyword evidence="1" id="KW-0175">Coiled coil</keyword>
<evidence type="ECO:0000256" key="1">
    <source>
        <dbReference type="SAM" id="Coils"/>
    </source>
</evidence>
<name>A0A0A1VV63_MICAE</name>
<feature type="coiled-coil region" evidence="1">
    <location>
        <begin position="61"/>
        <end position="88"/>
    </location>
</feature>
<evidence type="ECO:0000313" key="2">
    <source>
        <dbReference type="EMBL" id="GAL93429.1"/>
    </source>
</evidence>
<accession>A0A0A1VV63</accession>
<protein>
    <submittedName>
        <fullName evidence="2">Uncharacterized protein</fullName>
    </submittedName>
</protein>
<dbReference type="Proteomes" id="UP000030321">
    <property type="component" value="Unassembled WGS sequence"/>
</dbReference>